<reference evidence="3 4" key="1">
    <citation type="submission" date="2017-06" db="EMBL/GenBank/DDBJ databases">
        <title>Novel microbial phyla capable of carbon fixation and sulfur reduction in deep-sea sediments.</title>
        <authorList>
            <person name="Huang J."/>
            <person name="Baker B."/>
            <person name="Wang Y."/>
        </authorList>
    </citation>
    <scope>NUCLEOTIDE SEQUENCE [LARGE SCALE GENOMIC DNA]</scope>
    <source>
        <strain evidence="3">B3_TA06</strain>
    </source>
</reference>
<keyword evidence="1" id="KW-1133">Transmembrane helix</keyword>
<protein>
    <recommendedName>
        <fullName evidence="2">Beta-lactamase-related domain-containing protein</fullName>
    </recommendedName>
</protein>
<evidence type="ECO:0000313" key="4">
    <source>
        <dbReference type="Proteomes" id="UP000317778"/>
    </source>
</evidence>
<dbReference type="EMBL" id="NJBO01000016">
    <property type="protein sequence ID" value="TKJ40877.1"/>
    <property type="molecule type" value="Genomic_DNA"/>
</dbReference>
<dbReference type="Proteomes" id="UP000317778">
    <property type="component" value="Unassembled WGS sequence"/>
</dbReference>
<dbReference type="PANTHER" id="PTHR46825">
    <property type="entry name" value="D-ALANYL-D-ALANINE-CARBOXYPEPTIDASE/ENDOPEPTIDASE AMPH"/>
    <property type="match status" value="1"/>
</dbReference>
<comment type="caution">
    <text evidence="3">The sequence shown here is derived from an EMBL/GenBank/DDBJ whole genome shotgun (WGS) entry which is preliminary data.</text>
</comment>
<dbReference type="InterPro" id="IPR050491">
    <property type="entry name" value="AmpC-like"/>
</dbReference>
<sequence length="412" mass="45791">MRRTKSWSMLRLHVLLPCILLVIVVALIVIFSVRRARAPYFEVFLPPADRDLEGWGSMDSQTAARLQSVLDEAVNNLKMPGLQAYVRTPDNKTWFGVSGTVDFKRTALMRKDHILGVASVTKMFTAAVVLKLVDEGKLDLKDNLSKWFPDFPNAERITVRQLLNHTSGIPDIMRSFPVAGRAAINPRMMWNPKELIEVVARKKPLFDPGTDESYSNMNYILLGVIVEQVTGKAMHELYRERIFAPLGLEHSFFPPHEPAPNRITGFDRDLVPLPGIHKHKPDNTSYSSLVYTCGAMVSTAEDIGRFLDSLFGGAILSAKTLHQMTDFCDLRDPRAPLLTGYGLGLFRHEIGGEELWGHEGQIFGFQAIALYCPDKNYIIAVVGNVSAFNTAGVVAELQGVIASRTPEPAGSE</sequence>
<evidence type="ECO:0000313" key="3">
    <source>
        <dbReference type="EMBL" id="TKJ40877.1"/>
    </source>
</evidence>
<keyword evidence="1" id="KW-0472">Membrane</keyword>
<keyword evidence="1" id="KW-0812">Transmembrane</keyword>
<dbReference type="InterPro" id="IPR001466">
    <property type="entry name" value="Beta-lactam-related"/>
</dbReference>
<dbReference type="SUPFAM" id="SSF56601">
    <property type="entry name" value="beta-lactamase/transpeptidase-like"/>
    <property type="match status" value="1"/>
</dbReference>
<feature type="transmembrane region" description="Helical" evidence="1">
    <location>
        <begin position="12"/>
        <end position="33"/>
    </location>
</feature>
<dbReference type="InterPro" id="IPR012338">
    <property type="entry name" value="Beta-lactam/transpept-like"/>
</dbReference>
<dbReference type="PANTHER" id="PTHR46825:SF7">
    <property type="entry name" value="D-ALANYL-D-ALANINE CARBOXYPEPTIDASE"/>
    <property type="match status" value="1"/>
</dbReference>
<dbReference type="Pfam" id="PF00144">
    <property type="entry name" value="Beta-lactamase"/>
    <property type="match status" value="1"/>
</dbReference>
<organism evidence="3 4">
    <name type="scientific">candidate division TA06 bacterium B3_TA06</name>
    <dbReference type="NCBI Taxonomy" id="2012487"/>
    <lineage>
        <taxon>Bacteria</taxon>
        <taxon>Bacteria division TA06</taxon>
    </lineage>
</organism>
<name>A0A532V1M4_UNCT6</name>
<evidence type="ECO:0000259" key="2">
    <source>
        <dbReference type="Pfam" id="PF00144"/>
    </source>
</evidence>
<evidence type="ECO:0000256" key="1">
    <source>
        <dbReference type="SAM" id="Phobius"/>
    </source>
</evidence>
<feature type="domain" description="Beta-lactamase-related" evidence="2">
    <location>
        <begin position="67"/>
        <end position="389"/>
    </location>
</feature>
<dbReference type="Gene3D" id="3.40.710.10">
    <property type="entry name" value="DD-peptidase/beta-lactamase superfamily"/>
    <property type="match status" value="1"/>
</dbReference>
<dbReference type="AlphaFoldDB" id="A0A532V1M4"/>
<proteinExistence type="predicted"/>
<accession>A0A532V1M4</accession>
<gene>
    <name evidence="3" type="ORF">CEE36_09035</name>
</gene>